<reference evidence="4 5" key="1">
    <citation type="submission" date="2016-10" db="EMBL/GenBank/DDBJ databases">
        <authorList>
            <person name="Varghese N."/>
            <person name="Submissions S."/>
        </authorList>
    </citation>
    <scope>NUCLEOTIDE SEQUENCE [LARGE SCALE GENOMIC DNA]</scope>
    <source>
        <strain evidence="4 5">DSM 18839</strain>
    </source>
</reference>
<feature type="transmembrane region" description="Helical" evidence="2">
    <location>
        <begin position="119"/>
        <end position="137"/>
    </location>
</feature>
<feature type="compositionally biased region" description="Pro residues" evidence="1">
    <location>
        <begin position="11"/>
        <end position="20"/>
    </location>
</feature>
<feature type="transmembrane region" description="Helical" evidence="2">
    <location>
        <begin position="144"/>
        <end position="163"/>
    </location>
</feature>
<comment type="caution">
    <text evidence="4">The sequence shown here is derived from an EMBL/GenBank/DDBJ whole genome shotgun (WGS) entry which is preliminary data.</text>
</comment>
<dbReference type="EMBL" id="FNBW01000006">
    <property type="protein sequence ID" value="SDF75948.1"/>
    <property type="molecule type" value="Genomic_DNA"/>
</dbReference>
<accession>A0A8G2BHL3</accession>
<feature type="compositionally biased region" description="Low complexity" evidence="1">
    <location>
        <begin position="1"/>
        <end position="10"/>
    </location>
</feature>
<evidence type="ECO:0000259" key="3">
    <source>
        <dbReference type="Pfam" id="PF00892"/>
    </source>
</evidence>
<keyword evidence="2" id="KW-0472">Membrane</keyword>
<evidence type="ECO:0000256" key="2">
    <source>
        <dbReference type="SAM" id="Phobius"/>
    </source>
</evidence>
<dbReference type="PANTHER" id="PTHR22911:SF103">
    <property type="entry name" value="BLR2811 PROTEIN"/>
    <property type="match status" value="1"/>
</dbReference>
<protein>
    <submittedName>
        <fullName evidence="4">Threonine/homoserine efflux transporter RhtA</fullName>
    </submittedName>
</protein>
<dbReference type="AlphaFoldDB" id="A0A8G2BHL3"/>
<feature type="transmembrane region" description="Helical" evidence="2">
    <location>
        <begin position="169"/>
        <end position="186"/>
    </location>
</feature>
<dbReference type="PANTHER" id="PTHR22911">
    <property type="entry name" value="ACYL-MALONYL CONDENSING ENZYME-RELATED"/>
    <property type="match status" value="1"/>
</dbReference>
<feature type="transmembrane region" description="Helical" evidence="2">
    <location>
        <begin position="25"/>
        <end position="42"/>
    </location>
</feature>
<feature type="domain" description="EamA" evidence="3">
    <location>
        <begin position="168"/>
        <end position="297"/>
    </location>
</feature>
<dbReference type="InterPro" id="IPR037185">
    <property type="entry name" value="EmrE-like"/>
</dbReference>
<feature type="transmembrane region" description="Helical" evidence="2">
    <location>
        <begin position="54"/>
        <end position="76"/>
    </location>
</feature>
<feature type="transmembrane region" description="Helical" evidence="2">
    <location>
        <begin position="281"/>
        <end position="299"/>
    </location>
</feature>
<name>A0A8G2BHL3_9PROT</name>
<dbReference type="Gene3D" id="1.10.3730.20">
    <property type="match status" value="1"/>
</dbReference>
<evidence type="ECO:0000313" key="4">
    <source>
        <dbReference type="EMBL" id="SDF75948.1"/>
    </source>
</evidence>
<feature type="region of interest" description="Disordered" evidence="1">
    <location>
        <begin position="1"/>
        <end position="20"/>
    </location>
</feature>
<dbReference type="SUPFAM" id="SSF103481">
    <property type="entry name" value="Multidrug resistance efflux transporter EmrE"/>
    <property type="match status" value="2"/>
</dbReference>
<feature type="transmembrane region" description="Helical" evidence="2">
    <location>
        <begin position="255"/>
        <end position="275"/>
    </location>
</feature>
<feature type="transmembrane region" description="Helical" evidence="2">
    <location>
        <begin position="198"/>
        <end position="219"/>
    </location>
</feature>
<organism evidence="4 5">
    <name type="scientific">Thalassobaculum litoreum DSM 18839</name>
    <dbReference type="NCBI Taxonomy" id="1123362"/>
    <lineage>
        <taxon>Bacteria</taxon>
        <taxon>Pseudomonadati</taxon>
        <taxon>Pseudomonadota</taxon>
        <taxon>Alphaproteobacteria</taxon>
        <taxon>Rhodospirillales</taxon>
        <taxon>Thalassobaculaceae</taxon>
        <taxon>Thalassobaculum</taxon>
    </lineage>
</organism>
<dbReference type="Proteomes" id="UP000198615">
    <property type="component" value="Unassembled WGS sequence"/>
</dbReference>
<feature type="domain" description="EamA" evidence="3">
    <location>
        <begin position="27"/>
        <end position="159"/>
    </location>
</feature>
<dbReference type="Pfam" id="PF00892">
    <property type="entry name" value="EamA"/>
    <property type="match status" value="2"/>
</dbReference>
<proteinExistence type="predicted"/>
<keyword evidence="5" id="KW-1185">Reference proteome</keyword>
<keyword evidence="2" id="KW-1133">Transmembrane helix</keyword>
<feature type="transmembrane region" description="Helical" evidence="2">
    <location>
        <begin position="88"/>
        <end position="107"/>
    </location>
</feature>
<evidence type="ECO:0000256" key="1">
    <source>
        <dbReference type="SAM" id="MobiDB-lite"/>
    </source>
</evidence>
<gene>
    <name evidence="4" type="ORF">SAMN05660686_02233</name>
</gene>
<dbReference type="GO" id="GO:0016020">
    <property type="term" value="C:membrane"/>
    <property type="evidence" value="ECO:0007669"/>
    <property type="project" value="InterPro"/>
</dbReference>
<keyword evidence="2" id="KW-0812">Transmembrane</keyword>
<dbReference type="InterPro" id="IPR000620">
    <property type="entry name" value="EamA_dom"/>
</dbReference>
<sequence>MTEPTAVPVTDPTPPQAPPPPADRVLFGIGLMLLSVSLLPIMEGLAKSMSDRYVVVQLVFARFAFQSLFIVPIAALRHGRELRRANRLALQITRGLSILAGTGFFYWSLRTLPLADGLALMFVAPLIVTAISALFLGEQVGARRWGAVLVGFLGVLVILRPGLGVFQPGAVLALAAGCCIAAYALLTRHLSTAAPPLVTLAYTSLVGVVGTAILLPFVWQTPDAADWIRMAVMGSVGAFGHYFMIRAFEQAPASVISPFIYAEIVMATTIGYLWFGDFPDAFTWTGIAILIASGIYLSWREHVAQRQGRG</sequence>
<evidence type="ECO:0000313" key="5">
    <source>
        <dbReference type="Proteomes" id="UP000198615"/>
    </source>
</evidence>
<dbReference type="RefSeq" id="WP_175474187.1">
    <property type="nucleotide sequence ID" value="NZ_FNBW01000006.1"/>
</dbReference>